<dbReference type="EMBL" id="BQXS01001030">
    <property type="protein sequence ID" value="GKT29984.1"/>
    <property type="molecule type" value="Genomic_DNA"/>
</dbReference>
<keyword evidence="4 7" id="KW-0812">Transmembrane</keyword>
<protein>
    <submittedName>
        <fullName evidence="8">L-lactate permease like protein</fullName>
    </submittedName>
</protein>
<comment type="subcellular location">
    <subcellularLocation>
        <location evidence="1">Cell membrane</location>
        <topology evidence="1">Multi-pass membrane protein</topology>
    </subcellularLocation>
</comment>
<dbReference type="PANTHER" id="PTHR30003:SF0">
    <property type="entry name" value="GLYCOLATE PERMEASE GLCA-RELATED"/>
    <property type="match status" value="1"/>
</dbReference>
<proteinExistence type="predicted"/>
<dbReference type="Proteomes" id="UP001057375">
    <property type="component" value="Unassembled WGS sequence"/>
</dbReference>
<keyword evidence="3" id="KW-1003">Cell membrane</keyword>
<dbReference type="Pfam" id="PF02652">
    <property type="entry name" value="Lactate_perm"/>
    <property type="match status" value="1"/>
</dbReference>
<evidence type="ECO:0000256" key="5">
    <source>
        <dbReference type="ARBA" id="ARBA00022989"/>
    </source>
</evidence>
<organism evidence="8 9">
    <name type="scientific">Aduncisulcus paluster</name>
    <dbReference type="NCBI Taxonomy" id="2918883"/>
    <lineage>
        <taxon>Eukaryota</taxon>
        <taxon>Metamonada</taxon>
        <taxon>Carpediemonas-like organisms</taxon>
        <taxon>Aduncisulcus</taxon>
    </lineage>
</organism>
<keyword evidence="2" id="KW-0813">Transport</keyword>
<accession>A0ABQ5KFD8</accession>
<evidence type="ECO:0000256" key="6">
    <source>
        <dbReference type="ARBA" id="ARBA00023136"/>
    </source>
</evidence>
<evidence type="ECO:0000256" key="7">
    <source>
        <dbReference type="SAM" id="Phobius"/>
    </source>
</evidence>
<evidence type="ECO:0000256" key="1">
    <source>
        <dbReference type="ARBA" id="ARBA00004651"/>
    </source>
</evidence>
<evidence type="ECO:0000256" key="3">
    <source>
        <dbReference type="ARBA" id="ARBA00022475"/>
    </source>
</evidence>
<feature type="non-terminal residue" evidence="8">
    <location>
        <position position="155"/>
    </location>
</feature>
<feature type="transmembrane region" description="Helical" evidence="7">
    <location>
        <begin position="109"/>
        <end position="131"/>
    </location>
</feature>
<evidence type="ECO:0000313" key="9">
    <source>
        <dbReference type="Proteomes" id="UP001057375"/>
    </source>
</evidence>
<name>A0ABQ5KFD8_9EUKA</name>
<reference evidence="8" key="1">
    <citation type="submission" date="2022-03" db="EMBL/GenBank/DDBJ databases">
        <title>Draft genome sequence of Aduncisulcus paluster, a free-living microaerophilic Fornicata.</title>
        <authorList>
            <person name="Yuyama I."/>
            <person name="Kume K."/>
            <person name="Tamura T."/>
            <person name="Inagaki Y."/>
            <person name="Hashimoto T."/>
        </authorList>
    </citation>
    <scope>NUCLEOTIDE SEQUENCE</scope>
    <source>
        <strain evidence="8">NY0171</strain>
    </source>
</reference>
<keyword evidence="6 7" id="KW-0472">Membrane</keyword>
<evidence type="ECO:0000256" key="2">
    <source>
        <dbReference type="ARBA" id="ARBA00022448"/>
    </source>
</evidence>
<feature type="transmembrane region" description="Helical" evidence="7">
    <location>
        <begin position="6"/>
        <end position="35"/>
    </location>
</feature>
<keyword evidence="9" id="KW-1185">Reference proteome</keyword>
<sequence length="155" mass="16880">MPATYVAALTVHGFITAIGVLIIVFGAIIILYTLQYSGGMETIQYGFQGISRDRRVQVLIIGYLFAAFIEGAAGFGTPAALAAPLLLSLGFPPSPGLNFSSMEMFNSIVGQWATVMHVPMIYILPIFMLGFMTRFFGENKSWSEGFGAWKFSLFA</sequence>
<keyword evidence="5 7" id="KW-1133">Transmembrane helix</keyword>
<evidence type="ECO:0000313" key="8">
    <source>
        <dbReference type="EMBL" id="GKT29984.1"/>
    </source>
</evidence>
<evidence type="ECO:0000256" key="4">
    <source>
        <dbReference type="ARBA" id="ARBA00022692"/>
    </source>
</evidence>
<dbReference type="PANTHER" id="PTHR30003">
    <property type="entry name" value="L-LACTATE PERMEASE"/>
    <property type="match status" value="1"/>
</dbReference>
<gene>
    <name evidence="8" type="ORF">ADUPG1_001328</name>
</gene>
<dbReference type="InterPro" id="IPR003804">
    <property type="entry name" value="Lactate_perm"/>
</dbReference>
<feature type="transmembrane region" description="Helical" evidence="7">
    <location>
        <begin position="56"/>
        <end position="89"/>
    </location>
</feature>
<comment type="caution">
    <text evidence="8">The sequence shown here is derived from an EMBL/GenBank/DDBJ whole genome shotgun (WGS) entry which is preliminary data.</text>
</comment>